<sequence length="228" mass="25628">MMALAVHLKATYLQMRIYIWCLIILILLGRLTDFIVSLFIDSSGPSTILSDGNMLILVLPIIAILLPLSYYKRIVYLGASREQYFKGLLFVFAVYAAAIALFNSLWFALEVSVIRKYTNTIDLIEAFHWDDFGFAGSFLYQTAFYLMAMALLSMLISGYYHPIGWLLWALLIAAIPIGTAIPSLRVHVVTFFNALLANESLAAGVGFNLMLFIVFVACGWLFTRGRTH</sequence>
<dbReference type="KEGG" id="cchl:FPL14_00105"/>
<protein>
    <submittedName>
        <fullName evidence="2">Uncharacterized protein</fullName>
    </submittedName>
</protein>
<proteinExistence type="predicted"/>
<feature type="transmembrane region" description="Helical" evidence="1">
    <location>
        <begin position="163"/>
        <end position="181"/>
    </location>
</feature>
<dbReference type="AlphaFoldDB" id="A0A7G5BS50"/>
<evidence type="ECO:0000313" key="3">
    <source>
        <dbReference type="Proteomes" id="UP000515679"/>
    </source>
</evidence>
<dbReference type="Proteomes" id="UP000515679">
    <property type="component" value="Chromosome"/>
</dbReference>
<name>A0A7G5BS50_9BACL</name>
<keyword evidence="1" id="KW-1133">Transmembrane helix</keyword>
<dbReference type="EMBL" id="CP041969">
    <property type="protein sequence ID" value="QMV39784.1"/>
    <property type="molecule type" value="Genomic_DNA"/>
</dbReference>
<gene>
    <name evidence="2" type="ORF">FPL14_00105</name>
</gene>
<feature type="transmembrane region" description="Helical" evidence="1">
    <location>
        <begin position="201"/>
        <end position="222"/>
    </location>
</feature>
<keyword evidence="1" id="KW-0472">Membrane</keyword>
<keyword evidence="1" id="KW-0812">Transmembrane</keyword>
<feature type="transmembrane region" description="Helical" evidence="1">
    <location>
        <begin position="52"/>
        <end position="71"/>
    </location>
</feature>
<accession>A0A7G5BS50</accession>
<evidence type="ECO:0000313" key="2">
    <source>
        <dbReference type="EMBL" id="QMV39784.1"/>
    </source>
</evidence>
<evidence type="ECO:0000256" key="1">
    <source>
        <dbReference type="SAM" id="Phobius"/>
    </source>
</evidence>
<organism evidence="2 3">
    <name type="scientific">Cohnella cholangitidis</name>
    <dbReference type="NCBI Taxonomy" id="2598458"/>
    <lineage>
        <taxon>Bacteria</taxon>
        <taxon>Bacillati</taxon>
        <taxon>Bacillota</taxon>
        <taxon>Bacilli</taxon>
        <taxon>Bacillales</taxon>
        <taxon>Paenibacillaceae</taxon>
        <taxon>Cohnella</taxon>
    </lineage>
</organism>
<feature type="transmembrane region" description="Helical" evidence="1">
    <location>
        <begin position="83"/>
        <end position="109"/>
    </location>
</feature>
<feature type="transmembrane region" description="Helical" evidence="1">
    <location>
        <begin position="138"/>
        <end position="156"/>
    </location>
</feature>
<feature type="transmembrane region" description="Helical" evidence="1">
    <location>
        <begin position="17"/>
        <end position="40"/>
    </location>
</feature>
<reference evidence="2 3" key="1">
    <citation type="submission" date="2019-07" db="EMBL/GenBank/DDBJ databases">
        <authorList>
            <person name="Kim J.K."/>
            <person name="Cheong H.-M."/>
            <person name="Choi Y."/>
            <person name="Hwang K.J."/>
            <person name="Lee S."/>
            <person name="Choi C."/>
        </authorList>
    </citation>
    <scope>NUCLEOTIDE SEQUENCE [LARGE SCALE GENOMIC DNA]</scope>
    <source>
        <strain evidence="2 3">KS 22</strain>
    </source>
</reference>
<keyword evidence="3" id="KW-1185">Reference proteome</keyword>